<gene>
    <name evidence="1" type="ORF">EZS28_047169</name>
</gene>
<evidence type="ECO:0000313" key="2">
    <source>
        <dbReference type="Proteomes" id="UP000324800"/>
    </source>
</evidence>
<sequence length="63" mass="6716">PVATSDASNVLSKPSKRFSVFPAAIDITYLYIPDCTAADDSTALQNYTDFSSFAGSLCDGNFQ</sequence>
<feature type="non-terminal residue" evidence="1">
    <location>
        <position position="1"/>
    </location>
</feature>
<name>A0A5J4THP9_9EUKA</name>
<accession>A0A5J4THP9</accession>
<proteinExistence type="predicted"/>
<organism evidence="1 2">
    <name type="scientific">Streblomastix strix</name>
    <dbReference type="NCBI Taxonomy" id="222440"/>
    <lineage>
        <taxon>Eukaryota</taxon>
        <taxon>Metamonada</taxon>
        <taxon>Preaxostyla</taxon>
        <taxon>Oxymonadida</taxon>
        <taxon>Streblomastigidae</taxon>
        <taxon>Streblomastix</taxon>
    </lineage>
</organism>
<dbReference type="EMBL" id="SNRW01031623">
    <property type="protein sequence ID" value="KAA6357303.1"/>
    <property type="molecule type" value="Genomic_DNA"/>
</dbReference>
<reference evidence="1 2" key="1">
    <citation type="submission" date="2019-03" db="EMBL/GenBank/DDBJ databases">
        <title>Single cell metagenomics reveals metabolic interactions within the superorganism composed of flagellate Streblomastix strix and complex community of Bacteroidetes bacteria on its surface.</title>
        <authorList>
            <person name="Treitli S.C."/>
            <person name="Kolisko M."/>
            <person name="Husnik F."/>
            <person name="Keeling P."/>
            <person name="Hampl V."/>
        </authorList>
    </citation>
    <scope>NUCLEOTIDE SEQUENCE [LARGE SCALE GENOMIC DNA]</scope>
    <source>
        <strain evidence="1">ST1C</strain>
    </source>
</reference>
<evidence type="ECO:0000313" key="1">
    <source>
        <dbReference type="EMBL" id="KAA6357303.1"/>
    </source>
</evidence>
<comment type="caution">
    <text evidence="1">The sequence shown here is derived from an EMBL/GenBank/DDBJ whole genome shotgun (WGS) entry which is preliminary data.</text>
</comment>
<dbReference type="Proteomes" id="UP000324800">
    <property type="component" value="Unassembled WGS sequence"/>
</dbReference>
<protein>
    <submittedName>
        <fullName evidence="1">Uncharacterized protein</fullName>
    </submittedName>
</protein>
<dbReference type="AlphaFoldDB" id="A0A5J4THP9"/>